<dbReference type="SUPFAM" id="SSF54909">
    <property type="entry name" value="Dimeric alpha+beta barrel"/>
    <property type="match status" value="1"/>
</dbReference>
<sequence length="121" mass="13658">MATFYDLDSEKSFKEQLEEETGTVILTNTFTIPKGHMEHALATWKKTADILRFCPGHISTQLHRGVDSNMLINVAVWDCAHHLRDGLNREDFKAVLASFPPGTECRAHLFRRMAIEGVCVA</sequence>
<dbReference type="InterPro" id="IPR011008">
    <property type="entry name" value="Dimeric_a/b-barrel"/>
</dbReference>
<comment type="caution">
    <text evidence="2">The sequence shown here is derived from an EMBL/GenBank/DDBJ whole genome shotgun (WGS) entry which is preliminary data.</text>
</comment>
<dbReference type="Pfam" id="PF03992">
    <property type="entry name" value="ABM"/>
    <property type="match status" value="1"/>
</dbReference>
<dbReference type="EMBL" id="JAPQKH010000005">
    <property type="protein sequence ID" value="KAJ5097371.1"/>
    <property type="molecule type" value="Genomic_DNA"/>
</dbReference>
<proteinExistence type="predicted"/>
<dbReference type="InterPro" id="IPR007138">
    <property type="entry name" value="ABM_dom"/>
</dbReference>
<reference evidence="2" key="1">
    <citation type="submission" date="2022-11" db="EMBL/GenBank/DDBJ databases">
        <authorList>
            <person name="Petersen C."/>
        </authorList>
    </citation>
    <scope>NUCLEOTIDE SEQUENCE</scope>
    <source>
        <strain evidence="2">IBT 30069</strain>
    </source>
</reference>
<dbReference type="Gene3D" id="3.30.70.100">
    <property type="match status" value="1"/>
</dbReference>
<protein>
    <recommendedName>
        <fullName evidence="1">ABM domain-containing protein</fullName>
    </recommendedName>
</protein>
<feature type="domain" description="ABM" evidence="1">
    <location>
        <begin position="24"/>
        <end position="95"/>
    </location>
</feature>
<reference evidence="2" key="2">
    <citation type="journal article" date="2023" name="IMA Fungus">
        <title>Comparative genomic study of the Penicillium genus elucidates a diverse pangenome and 15 lateral gene transfer events.</title>
        <authorList>
            <person name="Petersen C."/>
            <person name="Sorensen T."/>
            <person name="Nielsen M.R."/>
            <person name="Sondergaard T.E."/>
            <person name="Sorensen J.L."/>
            <person name="Fitzpatrick D.A."/>
            <person name="Frisvad J.C."/>
            <person name="Nielsen K.L."/>
        </authorList>
    </citation>
    <scope>NUCLEOTIDE SEQUENCE</scope>
    <source>
        <strain evidence="2">IBT 30069</strain>
    </source>
</reference>
<keyword evidence="3" id="KW-1185">Reference proteome</keyword>
<evidence type="ECO:0000313" key="3">
    <source>
        <dbReference type="Proteomes" id="UP001149165"/>
    </source>
</evidence>
<evidence type="ECO:0000259" key="1">
    <source>
        <dbReference type="Pfam" id="PF03992"/>
    </source>
</evidence>
<name>A0A9W9FBU9_9EURO</name>
<organism evidence="2 3">
    <name type="scientific">Penicillium angulare</name>
    <dbReference type="NCBI Taxonomy" id="116970"/>
    <lineage>
        <taxon>Eukaryota</taxon>
        <taxon>Fungi</taxon>
        <taxon>Dikarya</taxon>
        <taxon>Ascomycota</taxon>
        <taxon>Pezizomycotina</taxon>
        <taxon>Eurotiomycetes</taxon>
        <taxon>Eurotiomycetidae</taxon>
        <taxon>Eurotiales</taxon>
        <taxon>Aspergillaceae</taxon>
        <taxon>Penicillium</taxon>
    </lineage>
</organism>
<dbReference type="AlphaFoldDB" id="A0A9W9FBU9"/>
<evidence type="ECO:0000313" key="2">
    <source>
        <dbReference type="EMBL" id="KAJ5097371.1"/>
    </source>
</evidence>
<accession>A0A9W9FBU9</accession>
<gene>
    <name evidence="2" type="ORF">N7456_008092</name>
</gene>
<dbReference type="OrthoDB" id="4268580at2759"/>
<dbReference type="Proteomes" id="UP001149165">
    <property type="component" value="Unassembled WGS sequence"/>
</dbReference>